<reference evidence="2 3" key="1">
    <citation type="journal article" date="2021" name="Int. J. Syst. Evol. Microbiol.">
        <title>Reticulibacter mediterranei gen. nov., sp. nov., within the new family Reticulibacteraceae fam. nov., and Ktedonospora formicarum gen. nov., sp. nov., Ktedonobacter robiniae sp. nov., Dictyobacter formicarum sp. nov. and Dictyobacter arantiisoli sp. nov., belonging to the class Ktedonobacteria.</title>
        <authorList>
            <person name="Yabe S."/>
            <person name="Zheng Y."/>
            <person name="Wang C.M."/>
            <person name="Sakai Y."/>
            <person name="Abe K."/>
            <person name="Yokota A."/>
            <person name="Donadio S."/>
            <person name="Cavaletti L."/>
            <person name="Monciardini P."/>
        </authorList>
    </citation>
    <scope>NUCLEOTIDE SEQUENCE [LARGE SCALE GENOMIC DNA]</scope>
    <source>
        <strain evidence="2 3">SOSP1-30</strain>
    </source>
</reference>
<comment type="caution">
    <text evidence="2">The sequence shown here is derived from an EMBL/GenBank/DDBJ whole genome shotgun (WGS) entry which is preliminary data.</text>
</comment>
<gene>
    <name evidence="2" type="ORF">KSB_50500</name>
</gene>
<name>A0ABQ3UW62_9CHLR</name>
<evidence type="ECO:0000313" key="3">
    <source>
        <dbReference type="Proteomes" id="UP000654345"/>
    </source>
</evidence>
<dbReference type="InterPro" id="IPR011008">
    <property type="entry name" value="Dimeric_a/b-barrel"/>
</dbReference>
<evidence type="ECO:0000259" key="1">
    <source>
        <dbReference type="Pfam" id="PF11695"/>
    </source>
</evidence>
<accession>A0ABQ3UW62</accession>
<dbReference type="Pfam" id="PF11695">
    <property type="entry name" value="DUF3291"/>
    <property type="match status" value="1"/>
</dbReference>
<dbReference type="SUPFAM" id="SSF54909">
    <property type="entry name" value="Dimeric alpha+beta barrel"/>
    <property type="match status" value="1"/>
</dbReference>
<keyword evidence="3" id="KW-1185">Reference proteome</keyword>
<dbReference type="EMBL" id="BNJG01000002">
    <property type="protein sequence ID" value="GHO56575.1"/>
    <property type="molecule type" value="Genomic_DNA"/>
</dbReference>
<dbReference type="InterPro" id="IPR021708">
    <property type="entry name" value="DUF3291"/>
</dbReference>
<dbReference type="Proteomes" id="UP000654345">
    <property type="component" value="Unassembled WGS sequence"/>
</dbReference>
<feature type="domain" description="DUF3291" evidence="1">
    <location>
        <begin position="4"/>
        <end position="141"/>
    </location>
</feature>
<protein>
    <recommendedName>
        <fullName evidence="1">DUF3291 domain-containing protein</fullName>
    </recommendedName>
</protein>
<proteinExistence type="predicted"/>
<sequence>MYHLAQVNIARMRAPLSDPLMAEFVAQLDPINALADHSPGFIWRLQSEEGDATAIRPFDDNAILVNLSVWASLPALADYVYNSAHRQVLQQRRQWFERFEGVYTTLWWVPEGHMPSVTEAKARLEHLQAHGPTAFAFAFKQPFPAPKERRLLQIPFSMSALLSNLLF</sequence>
<dbReference type="RefSeq" id="WP_201373051.1">
    <property type="nucleotide sequence ID" value="NZ_BNJG01000002.1"/>
</dbReference>
<evidence type="ECO:0000313" key="2">
    <source>
        <dbReference type="EMBL" id="GHO56575.1"/>
    </source>
</evidence>
<organism evidence="2 3">
    <name type="scientific">Ktedonobacter robiniae</name>
    <dbReference type="NCBI Taxonomy" id="2778365"/>
    <lineage>
        <taxon>Bacteria</taxon>
        <taxon>Bacillati</taxon>
        <taxon>Chloroflexota</taxon>
        <taxon>Ktedonobacteria</taxon>
        <taxon>Ktedonobacterales</taxon>
        <taxon>Ktedonobacteraceae</taxon>
        <taxon>Ktedonobacter</taxon>
    </lineage>
</organism>